<protein>
    <submittedName>
        <fullName evidence="1">Uncharacterized protein</fullName>
    </submittedName>
</protein>
<gene>
    <name evidence="1" type="ORF">HOLleu_38965</name>
</gene>
<keyword evidence="2" id="KW-1185">Reference proteome</keyword>
<sequence>MGFPPALTVSKATSHKVRADYGQHTKPLFHSFTGNENRKFWTMERRCSTKPGY</sequence>
<comment type="caution">
    <text evidence="1">The sequence shown here is derived from an EMBL/GenBank/DDBJ whole genome shotgun (WGS) entry which is preliminary data.</text>
</comment>
<organism evidence="1 2">
    <name type="scientific">Holothuria leucospilota</name>
    <name type="common">Black long sea cucumber</name>
    <name type="synonym">Mertensiothuria leucospilota</name>
    <dbReference type="NCBI Taxonomy" id="206669"/>
    <lineage>
        <taxon>Eukaryota</taxon>
        <taxon>Metazoa</taxon>
        <taxon>Echinodermata</taxon>
        <taxon>Eleutherozoa</taxon>
        <taxon>Echinozoa</taxon>
        <taxon>Holothuroidea</taxon>
        <taxon>Aspidochirotacea</taxon>
        <taxon>Aspidochirotida</taxon>
        <taxon>Holothuriidae</taxon>
        <taxon>Holothuria</taxon>
    </lineage>
</organism>
<evidence type="ECO:0000313" key="1">
    <source>
        <dbReference type="EMBL" id="KAJ8021689.1"/>
    </source>
</evidence>
<accession>A0A9Q0YJL1</accession>
<dbReference type="EMBL" id="JAIZAY010000021">
    <property type="protein sequence ID" value="KAJ8021689.1"/>
    <property type="molecule type" value="Genomic_DNA"/>
</dbReference>
<dbReference type="Proteomes" id="UP001152320">
    <property type="component" value="Chromosome 21"/>
</dbReference>
<name>A0A9Q0YJL1_HOLLE</name>
<dbReference type="AlphaFoldDB" id="A0A9Q0YJL1"/>
<proteinExistence type="predicted"/>
<reference evidence="1" key="1">
    <citation type="submission" date="2021-10" db="EMBL/GenBank/DDBJ databases">
        <title>Tropical sea cucumber genome reveals ecological adaptation and Cuvierian tubules defense mechanism.</title>
        <authorList>
            <person name="Chen T."/>
        </authorList>
    </citation>
    <scope>NUCLEOTIDE SEQUENCE</scope>
    <source>
        <strain evidence="1">Nanhai2018</strain>
        <tissue evidence="1">Muscle</tissue>
    </source>
</reference>
<evidence type="ECO:0000313" key="2">
    <source>
        <dbReference type="Proteomes" id="UP001152320"/>
    </source>
</evidence>